<name>A0A5B7JDW8_PORTR</name>
<sequence>MEANGRQHNTNEHDYKAVLKQPSNHAAFRKLNKKNLIAFHSTSLCSLHRLVSYTLSSRRLISLTHASSFHHKN</sequence>
<dbReference type="EMBL" id="VSRR010090776">
    <property type="protein sequence ID" value="MPC92306.1"/>
    <property type="molecule type" value="Genomic_DNA"/>
</dbReference>
<reference evidence="1 2" key="1">
    <citation type="submission" date="2019-05" db="EMBL/GenBank/DDBJ databases">
        <title>Another draft genome of Portunus trituberculatus and its Hox gene families provides insights of decapod evolution.</title>
        <authorList>
            <person name="Jeong J.-H."/>
            <person name="Song I."/>
            <person name="Kim S."/>
            <person name="Choi T."/>
            <person name="Kim D."/>
            <person name="Ryu S."/>
            <person name="Kim W."/>
        </authorList>
    </citation>
    <scope>NUCLEOTIDE SEQUENCE [LARGE SCALE GENOMIC DNA]</scope>
    <source>
        <tissue evidence="1">Muscle</tissue>
    </source>
</reference>
<evidence type="ECO:0000313" key="1">
    <source>
        <dbReference type="EMBL" id="MPC92306.1"/>
    </source>
</evidence>
<proteinExistence type="predicted"/>
<organism evidence="1 2">
    <name type="scientific">Portunus trituberculatus</name>
    <name type="common">Swimming crab</name>
    <name type="synonym">Neptunus trituberculatus</name>
    <dbReference type="NCBI Taxonomy" id="210409"/>
    <lineage>
        <taxon>Eukaryota</taxon>
        <taxon>Metazoa</taxon>
        <taxon>Ecdysozoa</taxon>
        <taxon>Arthropoda</taxon>
        <taxon>Crustacea</taxon>
        <taxon>Multicrustacea</taxon>
        <taxon>Malacostraca</taxon>
        <taxon>Eumalacostraca</taxon>
        <taxon>Eucarida</taxon>
        <taxon>Decapoda</taxon>
        <taxon>Pleocyemata</taxon>
        <taxon>Brachyura</taxon>
        <taxon>Eubrachyura</taxon>
        <taxon>Portunoidea</taxon>
        <taxon>Portunidae</taxon>
        <taxon>Portuninae</taxon>
        <taxon>Portunus</taxon>
    </lineage>
</organism>
<comment type="caution">
    <text evidence="1">The sequence shown here is derived from an EMBL/GenBank/DDBJ whole genome shotgun (WGS) entry which is preliminary data.</text>
</comment>
<evidence type="ECO:0000313" key="2">
    <source>
        <dbReference type="Proteomes" id="UP000324222"/>
    </source>
</evidence>
<gene>
    <name evidence="1" type="ORF">E2C01_087386</name>
</gene>
<accession>A0A5B7JDW8</accession>
<protein>
    <submittedName>
        <fullName evidence="1">Uncharacterized protein</fullName>
    </submittedName>
</protein>
<keyword evidence="2" id="KW-1185">Reference proteome</keyword>
<dbReference type="AlphaFoldDB" id="A0A5B7JDW8"/>
<dbReference type="Proteomes" id="UP000324222">
    <property type="component" value="Unassembled WGS sequence"/>
</dbReference>